<evidence type="ECO:0000259" key="5">
    <source>
        <dbReference type="PROSITE" id="PS51635"/>
    </source>
</evidence>
<dbReference type="PANTHER" id="PTHR14226">
    <property type="entry name" value="NEUROPATHY TARGET ESTERASE/SWISS CHEESE D.MELANOGASTER"/>
    <property type="match status" value="1"/>
</dbReference>
<dbReference type="InterPro" id="IPR050301">
    <property type="entry name" value="NTE"/>
</dbReference>
<evidence type="ECO:0000256" key="1">
    <source>
        <dbReference type="ARBA" id="ARBA00022801"/>
    </source>
</evidence>
<dbReference type="EMBL" id="CP022530">
    <property type="protein sequence ID" value="ASP40419.1"/>
    <property type="molecule type" value="Genomic_DNA"/>
</dbReference>
<dbReference type="AlphaFoldDB" id="A0A222FNS0"/>
<evidence type="ECO:0000313" key="7">
    <source>
        <dbReference type="Proteomes" id="UP000202440"/>
    </source>
</evidence>
<feature type="short sequence motif" description="DGA/G" evidence="4">
    <location>
        <begin position="161"/>
        <end position="163"/>
    </location>
</feature>
<dbReference type="Gene3D" id="3.40.1090.10">
    <property type="entry name" value="Cytosolic phospholipase A2 catalytic domain"/>
    <property type="match status" value="2"/>
</dbReference>
<dbReference type="KEGG" id="bsan:CHH28_17810"/>
<evidence type="ECO:0000256" key="2">
    <source>
        <dbReference type="ARBA" id="ARBA00022963"/>
    </source>
</evidence>
<reference evidence="6 7" key="1">
    <citation type="submission" date="2017-07" db="EMBL/GenBank/DDBJ databases">
        <title>Annotated genome sequence of Bacterioplanes sanyensis isolated from Red Sea.</title>
        <authorList>
            <person name="Rehman Z.U."/>
        </authorList>
    </citation>
    <scope>NUCLEOTIDE SEQUENCE [LARGE SCALE GENOMIC DNA]</scope>
    <source>
        <strain evidence="6 7">NV9</strain>
    </source>
</reference>
<gene>
    <name evidence="6" type="ORF">CHH28_17810</name>
</gene>
<dbReference type="Pfam" id="PF01734">
    <property type="entry name" value="Patatin"/>
    <property type="match status" value="1"/>
</dbReference>
<evidence type="ECO:0000313" key="6">
    <source>
        <dbReference type="EMBL" id="ASP40419.1"/>
    </source>
</evidence>
<evidence type="ECO:0000256" key="3">
    <source>
        <dbReference type="ARBA" id="ARBA00023098"/>
    </source>
</evidence>
<protein>
    <submittedName>
        <fullName evidence="6">Alpha/beta hydrolase</fullName>
    </submittedName>
</protein>
<dbReference type="InterPro" id="IPR016035">
    <property type="entry name" value="Acyl_Trfase/lysoPLipase"/>
</dbReference>
<keyword evidence="2 4" id="KW-0442">Lipid degradation</keyword>
<comment type="caution">
    <text evidence="4">Lacks conserved residue(s) required for the propagation of feature annotation.</text>
</comment>
<organism evidence="6 7">
    <name type="scientific">Bacterioplanes sanyensis</name>
    <dbReference type="NCBI Taxonomy" id="1249553"/>
    <lineage>
        <taxon>Bacteria</taxon>
        <taxon>Pseudomonadati</taxon>
        <taxon>Pseudomonadota</taxon>
        <taxon>Gammaproteobacteria</taxon>
        <taxon>Oceanospirillales</taxon>
        <taxon>Oceanospirillaceae</taxon>
        <taxon>Bacterioplanes</taxon>
    </lineage>
</organism>
<feature type="active site" description="Proton acceptor" evidence="4">
    <location>
        <position position="161"/>
    </location>
</feature>
<dbReference type="SUPFAM" id="SSF52151">
    <property type="entry name" value="FabD/lysophospholipase-like"/>
    <property type="match status" value="1"/>
</dbReference>
<dbReference type="OrthoDB" id="5290098at2"/>
<dbReference type="PANTHER" id="PTHR14226:SF76">
    <property type="entry name" value="NTE FAMILY PROTEIN RSSA"/>
    <property type="match status" value="1"/>
</dbReference>
<dbReference type="Proteomes" id="UP000202440">
    <property type="component" value="Chromosome"/>
</dbReference>
<keyword evidence="7" id="KW-1185">Reference proteome</keyword>
<feature type="domain" description="PNPLA" evidence="5">
    <location>
        <begin position="9"/>
        <end position="174"/>
    </location>
</feature>
<dbReference type="GO" id="GO:0016787">
    <property type="term" value="F:hydrolase activity"/>
    <property type="evidence" value="ECO:0007669"/>
    <property type="project" value="UniProtKB-UniRule"/>
</dbReference>
<dbReference type="GO" id="GO:0016042">
    <property type="term" value="P:lipid catabolic process"/>
    <property type="evidence" value="ECO:0007669"/>
    <property type="project" value="UniProtKB-UniRule"/>
</dbReference>
<evidence type="ECO:0000256" key="4">
    <source>
        <dbReference type="PROSITE-ProRule" id="PRU01161"/>
    </source>
</evidence>
<dbReference type="PROSITE" id="PS51635">
    <property type="entry name" value="PNPLA"/>
    <property type="match status" value="1"/>
</dbReference>
<name>A0A222FNS0_9GAMM</name>
<keyword evidence="1 4" id="KW-0378">Hydrolase</keyword>
<sequence length="311" mass="33858">MASGKTVALALGSGGARGYAHIGLIEELEQRGYRIVAVSGSSMGAIVGGFYCAGKLQQLKEWCCNLSYLDVLRLVDLSLLSQGAVRGDRVFAILRELLEDVQIEQLELPFTAVATDITRKKEVWFQRGDLTQAMRASAAIPSLIAPVPFDSGNGKSSLLVDGGVLNPLPIIPCVSAHADLIIAVDLNSTTPIPKELHPAEQPSQKQKQDWLDSVISRASEWWDSKTNERASENLSKLEIINQMFEIMQASLSQFKLAGYPPDLLVSMPTEACEMYEFYRANEMIELGRLVAADALDALEAGTTSLYGKRPG</sequence>
<feature type="active site" description="Nucleophile" evidence="4">
    <location>
        <position position="42"/>
    </location>
</feature>
<feature type="short sequence motif" description="GXSXG" evidence="4">
    <location>
        <begin position="40"/>
        <end position="44"/>
    </location>
</feature>
<dbReference type="RefSeq" id="WP_094061586.1">
    <property type="nucleotide sequence ID" value="NZ_CP022530.1"/>
</dbReference>
<proteinExistence type="predicted"/>
<keyword evidence="3 4" id="KW-0443">Lipid metabolism</keyword>
<accession>A0A222FNS0</accession>
<dbReference type="InterPro" id="IPR002641">
    <property type="entry name" value="PNPLA_dom"/>
</dbReference>